<dbReference type="OrthoDB" id="917667at2"/>
<dbReference type="eggNOG" id="ENOG5033RKG">
    <property type="taxonomic scope" value="Bacteria"/>
</dbReference>
<keyword evidence="1" id="KW-0732">Signal</keyword>
<protein>
    <submittedName>
        <fullName evidence="2">Uncharacterized protein</fullName>
    </submittedName>
</protein>
<dbReference type="HOGENOM" id="CLU_554056_0_0_10"/>
<sequence>MKKRLLSFVTIQAVALLFGAFTFQSFGQSTKTSTARLLEAFGPAPSSKPVLLKRLGTSPQFGEIPQHTAKSAYDHLKKVHSRNLRNSKKEIDNFLMTLGYTGFNDPAFTVDKITPAILPKGKIGWMGGYSRGHKYKWSILGNPFPTFKIMAKDGACHAYIMKKCGNAFYDPTECSDCEPCQPCDPNSKDKSKCPDCLTQDLTFAGNGSIKAGDVVNTTQTLPIVGTYNDKKICIGEQTVPVRLTYELTAEGKVDYSRTFQVCDYGTNAPTSLNMPVLLNYEISAADVTLGGENGSSLNVPLTKKQYKKLRKLYTECPSDFVAPSSATPLVANRVSNFSEASAAPALGTKVDPLSCVKQTLTLEGNGELADASVKTETKEVTVIGRYIKEGKLKKGETADKYRCLGSYSIPANSQVQYNLKGNSKIEHIIDVCDTGNVNPNENISVPMTINSQFTQQDVMVGDYGKIYIPLTKKQYKKVSKIYGRCCADGSSKCF</sequence>
<evidence type="ECO:0000256" key="1">
    <source>
        <dbReference type="SAM" id="SignalP"/>
    </source>
</evidence>
<dbReference type="KEGG" id="lby:Lbys_2141"/>
<organism evidence="2 3">
    <name type="scientific">Leadbetterella byssophila (strain DSM 17132 / JCM 16389 / KACC 11308 / NBRC 106382 / 4M15)</name>
    <dbReference type="NCBI Taxonomy" id="649349"/>
    <lineage>
        <taxon>Bacteria</taxon>
        <taxon>Pseudomonadati</taxon>
        <taxon>Bacteroidota</taxon>
        <taxon>Cytophagia</taxon>
        <taxon>Cytophagales</taxon>
        <taxon>Leadbetterellaceae</taxon>
        <taxon>Leadbetterella</taxon>
    </lineage>
</organism>
<keyword evidence="3" id="KW-1185">Reference proteome</keyword>
<gene>
    <name evidence="2" type="ordered locus">Lbys_2141</name>
</gene>
<feature type="chain" id="PRO_5003186937" evidence="1">
    <location>
        <begin position="28"/>
        <end position="494"/>
    </location>
</feature>
<evidence type="ECO:0000313" key="3">
    <source>
        <dbReference type="Proteomes" id="UP000007435"/>
    </source>
</evidence>
<name>E4RUE6_LEAB4</name>
<dbReference type="EMBL" id="CP002305">
    <property type="protein sequence ID" value="ADQ17837.1"/>
    <property type="molecule type" value="Genomic_DNA"/>
</dbReference>
<feature type="signal peptide" evidence="1">
    <location>
        <begin position="1"/>
        <end position="27"/>
    </location>
</feature>
<dbReference type="RefSeq" id="WP_013408883.1">
    <property type="nucleotide sequence ID" value="NC_014655.1"/>
</dbReference>
<accession>E4RUE6</accession>
<dbReference type="Proteomes" id="UP000007435">
    <property type="component" value="Chromosome"/>
</dbReference>
<proteinExistence type="predicted"/>
<dbReference type="AlphaFoldDB" id="E4RUE6"/>
<reference key="1">
    <citation type="submission" date="2010-11" db="EMBL/GenBank/DDBJ databases">
        <title>The complete genome of Leadbetterella byssophila DSM 17132.</title>
        <authorList>
            <consortium name="US DOE Joint Genome Institute (JGI-PGF)"/>
            <person name="Lucas S."/>
            <person name="Copeland A."/>
            <person name="Lapidus A."/>
            <person name="Glavina del Rio T."/>
            <person name="Dalin E."/>
            <person name="Tice H."/>
            <person name="Bruce D."/>
            <person name="Goodwin L."/>
            <person name="Pitluck S."/>
            <person name="Kyrpides N."/>
            <person name="Mavromatis K."/>
            <person name="Ivanova N."/>
            <person name="Teshima H."/>
            <person name="Brettin T."/>
            <person name="Detter J.C."/>
            <person name="Han C."/>
            <person name="Tapia R."/>
            <person name="Land M."/>
            <person name="Hauser L."/>
            <person name="Markowitz V."/>
            <person name="Cheng J.-F."/>
            <person name="Hugenholtz P."/>
            <person name="Woyke T."/>
            <person name="Wu D."/>
            <person name="Tindall B."/>
            <person name="Pomrenke H.G."/>
            <person name="Brambilla E."/>
            <person name="Klenk H.-P."/>
            <person name="Eisen J.A."/>
        </authorList>
    </citation>
    <scope>NUCLEOTIDE SEQUENCE [LARGE SCALE GENOMIC DNA]</scope>
    <source>
        <strain>DSM 17132</strain>
    </source>
</reference>
<reference evidence="2 3" key="2">
    <citation type="journal article" date="2011" name="Stand. Genomic Sci.">
        <title>Complete genome sequence of Leadbetterella byssophila type strain (4M15).</title>
        <authorList>
            <person name="Abt B."/>
            <person name="Teshima H."/>
            <person name="Lucas S."/>
            <person name="Lapidus A."/>
            <person name="Del Rio T.G."/>
            <person name="Nolan M."/>
            <person name="Tice H."/>
            <person name="Cheng J.F."/>
            <person name="Pitluck S."/>
            <person name="Liolios K."/>
            <person name="Pagani I."/>
            <person name="Ivanova N."/>
            <person name="Mavromatis K."/>
            <person name="Pati A."/>
            <person name="Tapia R."/>
            <person name="Han C."/>
            <person name="Goodwin L."/>
            <person name="Chen A."/>
            <person name="Palaniappan K."/>
            <person name="Land M."/>
            <person name="Hauser L."/>
            <person name="Chang Y.J."/>
            <person name="Jeffries C.D."/>
            <person name="Rohde M."/>
            <person name="Goker M."/>
            <person name="Tindall B.J."/>
            <person name="Detter J.C."/>
            <person name="Woyke T."/>
            <person name="Bristow J."/>
            <person name="Eisen J.A."/>
            <person name="Markowitz V."/>
            <person name="Hugenholtz P."/>
            <person name="Klenk H.P."/>
            <person name="Kyrpides N.C."/>
        </authorList>
    </citation>
    <scope>NUCLEOTIDE SEQUENCE [LARGE SCALE GENOMIC DNA]</scope>
    <source>
        <strain evidence="3">DSM 17132 / JCM 16389 / KACC 11308 / NBRC 106382 / 4M15</strain>
    </source>
</reference>
<evidence type="ECO:0000313" key="2">
    <source>
        <dbReference type="EMBL" id="ADQ17837.1"/>
    </source>
</evidence>